<dbReference type="GO" id="GO:0016616">
    <property type="term" value="F:oxidoreductase activity, acting on the CH-OH group of donors, NAD or NADP as acceptor"/>
    <property type="evidence" value="ECO:0007669"/>
    <property type="project" value="TreeGrafter"/>
</dbReference>
<sequence length="337" mass="37340">MSPSKYALPAGSLVLVSGANGYIASHIVDILLQLGFNVRGTIRTAKPWLDSFFQTKYGKPRYESVVVPAIEHDGSFDEAVKGVAGFIHVASDMSMDPDPDVVIPRTVKGTINALEASLKQSQVKRFVLTSSSTAAYVGQPNVEGVIIDEKSWNLTSLNIAMNKDTPIQMKGPHTYSASKTQQERTAWKWVEDNKPHFVFNAVLPNVNIGPILTPEIPGSVMGLVKNILNGDVTAMNMIRPQYFIDVRDTARLHVAALLDLDLQSTRIFAYAHALNWTDIISVMRKLKPDNDKIPQPPENEGRDLTEVMPRKRSEEILTAFFDRPGWTPLEETLSEAL</sequence>
<gene>
    <name evidence="4" type="ORF">OIDMADRAFT_52625</name>
</gene>
<dbReference type="SUPFAM" id="SSF51735">
    <property type="entry name" value="NAD(P)-binding Rossmann-fold domains"/>
    <property type="match status" value="1"/>
</dbReference>
<dbReference type="Pfam" id="PF01370">
    <property type="entry name" value="Epimerase"/>
    <property type="match status" value="1"/>
</dbReference>
<dbReference type="PANTHER" id="PTHR10366">
    <property type="entry name" value="NAD DEPENDENT EPIMERASE/DEHYDRATASE"/>
    <property type="match status" value="1"/>
</dbReference>
<keyword evidence="5" id="KW-1185">Reference proteome</keyword>
<evidence type="ECO:0000256" key="2">
    <source>
        <dbReference type="ARBA" id="ARBA00023445"/>
    </source>
</evidence>
<dbReference type="EMBL" id="KN832874">
    <property type="protein sequence ID" value="KIN02795.1"/>
    <property type="molecule type" value="Genomic_DNA"/>
</dbReference>
<keyword evidence="1" id="KW-0560">Oxidoreductase</keyword>
<evidence type="ECO:0000313" key="4">
    <source>
        <dbReference type="EMBL" id="KIN02795.1"/>
    </source>
</evidence>
<reference evidence="5" key="2">
    <citation type="submission" date="2015-01" db="EMBL/GenBank/DDBJ databases">
        <title>Evolutionary Origins and Diversification of the Mycorrhizal Mutualists.</title>
        <authorList>
            <consortium name="DOE Joint Genome Institute"/>
            <consortium name="Mycorrhizal Genomics Consortium"/>
            <person name="Kohler A."/>
            <person name="Kuo A."/>
            <person name="Nagy L.G."/>
            <person name="Floudas D."/>
            <person name="Copeland A."/>
            <person name="Barry K.W."/>
            <person name="Cichocki N."/>
            <person name="Veneault-Fourrey C."/>
            <person name="LaButti K."/>
            <person name="Lindquist E.A."/>
            <person name="Lipzen A."/>
            <person name="Lundell T."/>
            <person name="Morin E."/>
            <person name="Murat C."/>
            <person name="Riley R."/>
            <person name="Ohm R."/>
            <person name="Sun H."/>
            <person name="Tunlid A."/>
            <person name="Henrissat B."/>
            <person name="Grigoriev I.V."/>
            <person name="Hibbett D.S."/>
            <person name="Martin F."/>
        </authorList>
    </citation>
    <scope>NUCLEOTIDE SEQUENCE [LARGE SCALE GENOMIC DNA]</scope>
    <source>
        <strain evidence="5">Zn</strain>
    </source>
</reference>
<evidence type="ECO:0000259" key="3">
    <source>
        <dbReference type="Pfam" id="PF01370"/>
    </source>
</evidence>
<feature type="domain" description="NAD-dependent epimerase/dehydratase" evidence="3">
    <location>
        <begin position="14"/>
        <end position="260"/>
    </location>
</feature>
<dbReference type="PANTHER" id="PTHR10366:SF562">
    <property type="entry name" value="ALDEHYDE REDUCTASE II (AFU_ORTHOLOGUE AFUA_1G11360)"/>
    <property type="match status" value="1"/>
</dbReference>
<name>A0A0C3HI80_OIDMZ</name>
<dbReference type="HOGENOM" id="CLU_007383_9_2_1"/>
<dbReference type="STRING" id="913774.A0A0C3HI80"/>
<protein>
    <recommendedName>
        <fullName evidence="3">NAD-dependent epimerase/dehydratase domain-containing protein</fullName>
    </recommendedName>
</protein>
<dbReference type="InterPro" id="IPR036291">
    <property type="entry name" value="NAD(P)-bd_dom_sf"/>
</dbReference>
<evidence type="ECO:0000256" key="1">
    <source>
        <dbReference type="ARBA" id="ARBA00023002"/>
    </source>
</evidence>
<comment type="similarity">
    <text evidence="2">Belongs to the NAD(P)-dependent epimerase/dehydratase family. Dihydroflavonol-4-reductase subfamily.</text>
</comment>
<dbReference type="OrthoDB" id="2735536at2759"/>
<dbReference type="Gene3D" id="3.40.50.720">
    <property type="entry name" value="NAD(P)-binding Rossmann-like Domain"/>
    <property type="match status" value="1"/>
</dbReference>
<dbReference type="InterPro" id="IPR050425">
    <property type="entry name" value="NAD(P)_dehydrat-like"/>
</dbReference>
<reference evidence="4 5" key="1">
    <citation type="submission" date="2014-04" db="EMBL/GenBank/DDBJ databases">
        <authorList>
            <consortium name="DOE Joint Genome Institute"/>
            <person name="Kuo A."/>
            <person name="Martino E."/>
            <person name="Perotto S."/>
            <person name="Kohler A."/>
            <person name="Nagy L.G."/>
            <person name="Floudas D."/>
            <person name="Copeland A."/>
            <person name="Barry K.W."/>
            <person name="Cichocki N."/>
            <person name="Veneault-Fourrey C."/>
            <person name="LaButti K."/>
            <person name="Lindquist E.A."/>
            <person name="Lipzen A."/>
            <person name="Lundell T."/>
            <person name="Morin E."/>
            <person name="Murat C."/>
            <person name="Sun H."/>
            <person name="Tunlid A."/>
            <person name="Henrissat B."/>
            <person name="Grigoriev I.V."/>
            <person name="Hibbett D.S."/>
            <person name="Martin F."/>
            <person name="Nordberg H.P."/>
            <person name="Cantor M.N."/>
            <person name="Hua S.X."/>
        </authorList>
    </citation>
    <scope>NUCLEOTIDE SEQUENCE [LARGE SCALE GENOMIC DNA]</scope>
    <source>
        <strain evidence="4 5">Zn</strain>
    </source>
</reference>
<proteinExistence type="inferred from homology"/>
<dbReference type="Proteomes" id="UP000054321">
    <property type="component" value="Unassembled WGS sequence"/>
</dbReference>
<dbReference type="InParanoid" id="A0A0C3HI80"/>
<accession>A0A0C3HI80</accession>
<dbReference type="InterPro" id="IPR001509">
    <property type="entry name" value="Epimerase_deHydtase"/>
</dbReference>
<dbReference type="AlphaFoldDB" id="A0A0C3HI80"/>
<evidence type="ECO:0000313" key="5">
    <source>
        <dbReference type="Proteomes" id="UP000054321"/>
    </source>
</evidence>
<organism evidence="4 5">
    <name type="scientific">Oidiodendron maius (strain Zn)</name>
    <dbReference type="NCBI Taxonomy" id="913774"/>
    <lineage>
        <taxon>Eukaryota</taxon>
        <taxon>Fungi</taxon>
        <taxon>Dikarya</taxon>
        <taxon>Ascomycota</taxon>
        <taxon>Pezizomycotina</taxon>
        <taxon>Leotiomycetes</taxon>
        <taxon>Leotiomycetes incertae sedis</taxon>
        <taxon>Myxotrichaceae</taxon>
        <taxon>Oidiodendron</taxon>
    </lineage>
</organism>